<name>A0A8J4X2T9_CLAMG</name>
<accession>A0A8J4X2T9</accession>
<feature type="compositionally biased region" description="Polar residues" evidence="1">
    <location>
        <begin position="12"/>
        <end position="22"/>
    </location>
</feature>
<feature type="compositionally biased region" description="Basic and acidic residues" evidence="1">
    <location>
        <begin position="1"/>
        <end position="11"/>
    </location>
</feature>
<keyword evidence="2" id="KW-0813">Transport</keyword>
<dbReference type="AlphaFoldDB" id="A0A8J4X2T9"/>
<evidence type="ECO:0000313" key="3">
    <source>
        <dbReference type="Proteomes" id="UP000727407"/>
    </source>
</evidence>
<protein>
    <submittedName>
        <fullName evidence="2">Sugar transport protein MST5</fullName>
    </submittedName>
</protein>
<dbReference type="EMBL" id="QNUK01000178">
    <property type="protein sequence ID" value="KAF5899086.1"/>
    <property type="molecule type" value="Genomic_DNA"/>
</dbReference>
<keyword evidence="2" id="KW-0762">Sugar transport</keyword>
<feature type="non-terminal residue" evidence="2">
    <location>
        <position position="59"/>
    </location>
</feature>
<evidence type="ECO:0000256" key="1">
    <source>
        <dbReference type="SAM" id="MobiDB-lite"/>
    </source>
</evidence>
<evidence type="ECO:0000313" key="2">
    <source>
        <dbReference type="EMBL" id="KAF5899086.1"/>
    </source>
</evidence>
<proteinExistence type="predicted"/>
<feature type="non-terminal residue" evidence="2">
    <location>
        <position position="1"/>
    </location>
</feature>
<sequence length="59" mass="6495">ASQEPSKEVWKKSQSGSGRRSEAINTFCVTEAAALQHSWKTLKHCRGRGSLTLHISPTD</sequence>
<comment type="caution">
    <text evidence="2">The sequence shown here is derived from an EMBL/GenBank/DDBJ whole genome shotgun (WGS) entry which is preliminary data.</text>
</comment>
<reference evidence="2" key="1">
    <citation type="submission" date="2020-07" db="EMBL/GenBank/DDBJ databases">
        <title>Clarias magur genome sequencing, assembly and annotation.</title>
        <authorList>
            <person name="Kushwaha B."/>
            <person name="Kumar R."/>
            <person name="Das P."/>
            <person name="Joshi C.G."/>
            <person name="Kumar D."/>
            <person name="Nagpure N.S."/>
            <person name="Pandey M."/>
            <person name="Agarwal S."/>
            <person name="Srivastava S."/>
            <person name="Singh M."/>
            <person name="Sahoo L."/>
            <person name="Jayasankar P."/>
            <person name="Meher P.K."/>
            <person name="Koringa P.G."/>
            <person name="Iquebal M.A."/>
            <person name="Das S.P."/>
            <person name="Bit A."/>
            <person name="Patnaik S."/>
            <person name="Patel N."/>
            <person name="Shah T.M."/>
            <person name="Hinsu A."/>
            <person name="Jena J.K."/>
        </authorList>
    </citation>
    <scope>NUCLEOTIDE SEQUENCE</scope>
    <source>
        <strain evidence="2">CIFAMagur01</strain>
        <tissue evidence="2">Testis</tissue>
    </source>
</reference>
<organism evidence="2 3">
    <name type="scientific">Clarias magur</name>
    <name type="common">Asian catfish</name>
    <name type="synonym">Macropteronotus magur</name>
    <dbReference type="NCBI Taxonomy" id="1594786"/>
    <lineage>
        <taxon>Eukaryota</taxon>
        <taxon>Metazoa</taxon>
        <taxon>Chordata</taxon>
        <taxon>Craniata</taxon>
        <taxon>Vertebrata</taxon>
        <taxon>Euteleostomi</taxon>
        <taxon>Actinopterygii</taxon>
        <taxon>Neopterygii</taxon>
        <taxon>Teleostei</taxon>
        <taxon>Ostariophysi</taxon>
        <taxon>Siluriformes</taxon>
        <taxon>Clariidae</taxon>
        <taxon>Clarias</taxon>
    </lineage>
</organism>
<feature type="region of interest" description="Disordered" evidence="1">
    <location>
        <begin position="1"/>
        <end position="22"/>
    </location>
</feature>
<dbReference type="Proteomes" id="UP000727407">
    <property type="component" value="Unassembled WGS sequence"/>
</dbReference>
<keyword evidence="3" id="KW-1185">Reference proteome</keyword>
<gene>
    <name evidence="2" type="ORF">DAT39_011204</name>
</gene>